<dbReference type="AlphaFoldDB" id="A0A4P9Z5U3"/>
<dbReference type="GO" id="GO:0051267">
    <property type="term" value="F:CP2 mannose-ethanolamine phosphotransferase activity"/>
    <property type="evidence" value="ECO:0007669"/>
    <property type="project" value="TreeGrafter"/>
</dbReference>
<dbReference type="OrthoDB" id="272139at2759"/>
<dbReference type="InterPro" id="IPR002591">
    <property type="entry name" value="Phosphodiest/P_Trfase"/>
</dbReference>
<name>A0A4P9Z5U3_9FUNG</name>
<feature type="transmembrane region" description="Helical" evidence="1">
    <location>
        <begin position="509"/>
        <end position="535"/>
    </location>
</feature>
<gene>
    <name evidence="3" type="ORF">SYNPS1DRAFT_13077</name>
</gene>
<evidence type="ECO:0000259" key="2">
    <source>
        <dbReference type="Pfam" id="PF19316"/>
    </source>
</evidence>
<feature type="transmembrane region" description="Helical" evidence="1">
    <location>
        <begin position="471"/>
        <end position="489"/>
    </location>
</feature>
<evidence type="ECO:0000313" key="4">
    <source>
        <dbReference type="Proteomes" id="UP000278143"/>
    </source>
</evidence>
<protein>
    <recommendedName>
        <fullName evidence="1">GPI ethanolamine phosphate transferase 2</fullName>
    </recommendedName>
</protein>
<keyword evidence="1" id="KW-0337">GPI-anchor biosynthesis</keyword>
<feature type="transmembrane region" description="Helical" evidence="1">
    <location>
        <begin position="695"/>
        <end position="715"/>
    </location>
</feature>
<dbReference type="SUPFAM" id="SSF53649">
    <property type="entry name" value="Alkaline phosphatase-like"/>
    <property type="match status" value="1"/>
</dbReference>
<dbReference type="EMBL" id="KZ989255">
    <property type="protein sequence ID" value="RKP27181.1"/>
    <property type="molecule type" value="Genomic_DNA"/>
</dbReference>
<dbReference type="PANTHER" id="PTHR23072:SF0">
    <property type="entry name" value="GPI ETHANOLAMINE PHOSPHATE TRANSFERASE 2"/>
    <property type="match status" value="1"/>
</dbReference>
<dbReference type="GO" id="GO:0006506">
    <property type="term" value="P:GPI anchor biosynthetic process"/>
    <property type="evidence" value="ECO:0007669"/>
    <property type="project" value="UniProtKB-UniPathway"/>
</dbReference>
<feature type="transmembrane region" description="Helical" evidence="1">
    <location>
        <begin position="556"/>
        <end position="576"/>
    </location>
</feature>
<dbReference type="InterPro" id="IPR017850">
    <property type="entry name" value="Alkaline_phosphatase_core_sf"/>
</dbReference>
<keyword evidence="1" id="KW-0808">Transferase</keyword>
<feature type="transmembrane region" description="Helical" evidence="1">
    <location>
        <begin position="596"/>
        <end position="616"/>
    </location>
</feature>
<comment type="function">
    <text evidence="1">Ethanolamine phosphate transferase involved in glycosylphosphatidylinositol-anchor biosynthesis. Transfers ethanolamine phosphate to the GPI second mannose.</text>
</comment>
<organism evidence="3 4">
    <name type="scientific">Syncephalis pseudoplumigaleata</name>
    <dbReference type="NCBI Taxonomy" id="1712513"/>
    <lineage>
        <taxon>Eukaryota</taxon>
        <taxon>Fungi</taxon>
        <taxon>Fungi incertae sedis</taxon>
        <taxon>Zoopagomycota</taxon>
        <taxon>Zoopagomycotina</taxon>
        <taxon>Zoopagomycetes</taxon>
        <taxon>Zoopagales</taxon>
        <taxon>Piptocephalidaceae</taxon>
        <taxon>Syncephalis</taxon>
    </lineage>
</organism>
<reference evidence="4" key="1">
    <citation type="journal article" date="2018" name="Nat. Microbiol.">
        <title>Leveraging single-cell genomics to expand the fungal tree of life.</title>
        <authorList>
            <person name="Ahrendt S.R."/>
            <person name="Quandt C.A."/>
            <person name="Ciobanu D."/>
            <person name="Clum A."/>
            <person name="Salamov A."/>
            <person name="Andreopoulos B."/>
            <person name="Cheng J.F."/>
            <person name="Woyke T."/>
            <person name="Pelin A."/>
            <person name="Henrissat B."/>
            <person name="Reynolds N.K."/>
            <person name="Benny G.L."/>
            <person name="Smith M.E."/>
            <person name="James T.Y."/>
            <person name="Grigoriev I.V."/>
        </authorList>
    </citation>
    <scope>NUCLEOTIDE SEQUENCE [LARGE SCALE GENOMIC DNA]</scope>
    <source>
        <strain evidence="4">Benny S71-1</strain>
    </source>
</reference>
<accession>A0A4P9Z5U3</accession>
<proteinExistence type="inferred from homology"/>
<comment type="similarity">
    <text evidence="1">Belongs to the PIGG/PIGN/PIGO family. PIGG subfamily.</text>
</comment>
<dbReference type="InterPro" id="IPR039527">
    <property type="entry name" value="PIGG/GPI7"/>
</dbReference>
<feature type="domain" description="GPI ethanolamine phosphate transferase 2 C-terminal" evidence="2">
    <location>
        <begin position="333"/>
        <end position="408"/>
    </location>
</feature>
<keyword evidence="4" id="KW-1185">Reference proteome</keyword>
<dbReference type="Gene3D" id="3.40.720.10">
    <property type="entry name" value="Alkaline Phosphatase, subunit A"/>
    <property type="match status" value="1"/>
</dbReference>
<keyword evidence="1" id="KW-1133">Transmembrane helix</keyword>
<feature type="transmembrane region" description="Helical" evidence="1">
    <location>
        <begin position="422"/>
        <end position="442"/>
    </location>
</feature>
<comment type="pathway">
    <text evidence="1">Glycolipid biosynthesis; glycosylphosphatidylinositol-anchor biosynthesis.</text>
</comment>
<dbReference type="GO" id="GO:0005789">
    <property type="term" value="C:endoplasmic reticulum membrane"/>
    <property type="evidence" value="ECO:0007669"/>
    <property type="project" value="UniProtKB-SubCell"/>
</dbReference>
<feature type="domain" description="GPI ethanolamine phosphate transferase 2 C-terminal" evidence="2">
    <location>
        <begin position="425"/>
        <end position="706"/>
    </location>
</feature>
<feature type="non-terminal residue" evidence="3">
    <location>
        <position position="1"/>
    </location>
</feature>
<keyword evidence="1" id="KW-0812">Transmembrane</keyword>
<dbReference type="Pfam" id="PF01663">
    <property type="entry name" value="Phosphodiest"/>
    <property type="match status" value="1"/>
</dbReference>
<feature type="transmembrane region" description="Helical" evidence="1">
    <location>
        <begin position="332"/>
        <end position="351"/>
    </location>
</feature>
<dbReference type="Proteomes" id="UP000278143">
    <property type="component" value="Unassembled WGS sequence"/>
</dbReference>
<sequence>GMIPNFQDAILNIIESSGSGKANDDNWLHLLHEYRRKRFIFYGDETWLNFAAPIFKRHEGTSSFFVADTVEVDTNVTRHVEPELARSDWDVMILHYLGLDHIGHSSGPKSPLMPAKQREMDNVVRVLYERTKETDQRRMAADPTARPTLIVLCGDHGMNEIGGHGGSSPGETSPALIFLSPSMTWPRTTTTDTVRVINQIDVVPTISLLFGVPSPRNSLGNLVPELFASLARKSLYVHARMRLIGRLAMIIAMEWIRALQLNANQIRSMFVSLWHGWDTRCLEGRDLATVDCATDMDEEADELMAPHGSDDISHRRSSGISFVHRHVRGMGGISLVLMALYYVGLFASSYIEEEHQMWYFIVQTIWLGQAMLACTSMRQLRQPMLLVYPLVQMVLLRVLRTWNQTGNATLSGRPRKYSPLPTLGIMLTLVVTGGAVLLYKLAYELDSTPDMPGTLGHAIAQQFDRIHLARIAYLGVLMLLLIAGMPSSFCRSMGHVRQRTQRLQLGLVAMTLLLLLLARLHNVFVFVLFGAQLYLLVRYTRLLQMLAKPSNATIGLAFNVAIPTLALQHAAFFALGNSNALSSVELNNAYTGLTSFVPAIVGLLTFICNWSGPIWWTMAGMLAQSILAESEAATTGGSSNEHASLSLYTSTHSIDDARKHGASRLFFSVSLLCLSIAVTVLRYHLFIWTVFSPKYLYQAFWMVFHLCASSWLLYLGR</sequence>
<feature type="transmembrane region" description="Helical" evidence="1">
    <location>
        <begin position="357"/>
        <end position="373"/>
    </location>
</feature>
<comment type="subcellular location">
    <subcellularLocation>
        <location evidence="1">Endoplasmic reticulum membrane</location>
        <topology evidence="1">Multi-pass membrane protein</topology>
    </subcellularLocation>
</comment>
<keyword evidence="1" id="KW-0472">Membrane</keyword>
<dbReference type="InterPro" id="IPR045687">
    <property type="entry name" value="PIGG/GPI7_C"/>
</dbReference>
<feature type="transmembrane region" description="Helical" evidence="1">
    <location>
        <begin position="665"/>
        <end position="683"/>
    </location>
</feature>
<evidence type="ECO:0000313" key="3">
    <source>
        <dbReference type="EMBL" id="RKP27181.1"/>
    </source>
</evidence>
<dbReference type="Pfam" id="PF19316">
    <property type="entry name" value="PIGO_PIGG"/>
    <property type="match status" value="2"/>
</dbReference>
<dbReference type="PANTHER" id="PTHR23072">
    <property type="entry name" value="PHOSPHATIDYLINOSITOL GLYCAN-RELATED"/>
    <property type="match status" value="1"/>
</dbReference>
<keyword evidence="1" id="KW-0256">Endoplasmic reticulum</keyword>
<evidence type="ECO:0000256" key="1">
    <source>
        <dbReference type="RuleBase" id="RU367106"/>
    </source>
</evidence>
<dbReference type="UniPathway" id="UPA00196"/>